<reference evidence="5" key="1">
    <citation type="submission" date="2025-08" db="UniProtKB">
        <authorList>
            <consortium name="RefSeq"/>
        </authorList>
    </citation>
    <scope>IDENTIFICATION</scope>
    <source>
        <tissue evidence="5">Testes</tissue>
    </source>
</reference>
<dbReference type="Pfam" id="PF07707">
    <property type="entry name" value="BACK"/>
    <property type="match status" value="1"/>
</dbReference>
<evidence type="ECO:0000313" key="4">
    <source>
        <dbReference type="Proteomes" id="UP000694865"/>
    </source>
</evidence>
<dbReference type="SMART" id="SM00225">
    <property type="entry name" value="BTB"/>
    <property type="match status" value="1"/>
</dbReference>
<organism evidence="4 5">
    <name type="scientific">Saccoglossus kowalevskii</name>
    <name type="common">Acorn worm</name>
    <dbReference type="NCBI Taxonomy" id="10224"/>
    <lineage>
        <taxon>Eukaryota</taxon>
        <taxon>Metazoa</taxon>
        <taxon>Hemichordata</taxon>
        <taxon>Enteropneusta</taxon>
        <taxon>Harrimaniidae</taxon>
        <taxon>Saccoglossus</taxon>
    </lineage>
</organism>
<dbReference type="PANTHER" id="PTHR45632">
    <property type="entry name" value="LD33804P"/>
    <property type="match status" value="1"/>
</dbReference>
<dbReference type="Pfam" id="PF00651">
    <property type="entry name" value="BTB"/>
    <property type="match status" value="1"/>
</dbReference>
<keyword evidence="4" id="KW-1185">Reference proteome</keyword>
<dbReference type="SMART" id="SM00612">
    <property type="entry name" value="Kelch"/>
    <property type="match status" value="3"/>
</dbReference>
<dbReference type="Pfam" id="PF13964">
    <property type="entry name" value="Beta-prop_Calicin"/>
    <property type="match status" value="1"/>
</dbReference>
<evidence type="ECO:0000256" key="1">
    <source>
        <dbReference type="ARBA" id="ARBA00022441"/>
    </source>
</evidence>
<dbReference type="Gene3D" id="2.120.10.80">
    <property type="entry name" value="Kelch-type beta propeller"/>
    <property type="match status" value="1"/>
</dbReference>
<evidence type="ECO:0000256" key="2">
    <source>
        <dbReference type="ARBA" id="ARBA00022737"/>
    </source>
</evidence>
<name>A0ABM0M5B2_SACKO</name>
<keyword evidence="1" id="KW-0880">Kelch repeat</keyword>
<dbReference type="Gene3D" id="1.25.40.420">
    <property type="match status" value="1"/>
</dbReference>
<accession>A0ABM0M5B2</accession>
<dbReference type="GeneID" id="102808558"/>
<dbReference type="Gene3D" id="3.30.710.10">
    <property type="entry name" value="Potassium Channel Kv1.1, Chain A"/>
    <property type="match status" value="1"/>
</dbReference>
<sequence>MASKIRIFSKMSHPSSVLTQFRRYQCNGAFCDMKLVVGDHRFNAHRIVLAACSPYFEALFRSSLQESQAGSVELICTTGVGMEAILKYVYTGEVELTVDNTHDILRGADHLMIDDLKEFCEIFLQTMLSPSNCTSYLETAELYNLSRLQDDAQRLIESRFSEFLKQNEQELLELSFEKILSFLSNERIVVSREEGVFEFVVKWVTHDEKRIEQFPKLLMCVRLIHIEKDYLFNCVLNEKLVTQNDTCREYVSEAVRFYMSDNHTIENHRPGRLVDVVVLAGGNISRSAQSRRTISIDHTATDTVFGYVVCEDRWVQLPSLPGKISWRPVVCRDNKIIIIGSSQERCLKNVYMYDPLLNKWTVMPETNHDHKLGYAVICNGKLYAIGGYPSPRSLEMFNDDENRWVEKSPMLSDHYIFKATVINNRYIYAFGIETAGQIEYYDTLTDHWTIEPHGDWNQLNADPTWQLYPPIVRETPDTIEITRLGSRCIAINKCEREITSIDCPRFPIPDMSRRHHANICDIQGDIFICCGRKYAANTDVPRPDDSGYIFNTSSGEWKSIAPTVQRISHASCVAVKIPYYFVKEM</sequence>
<dbReference type="SMART" id="SM00875">
    <property type="entry name" value="BACK"/>
    <property type="match status" value="1"/>
</dbReference>
<dbReference type="RefSeq" id="XP_006815203.1">
    <property type="nucleotide sequence ID" value="XM_006815140.1"/>
</dbReference>
<gene>
    <name evidence="5" type="primary">LOC102808558</name>
</gene>
<dbReference type="PANTHER" id="PTHR45632:SF30">
    <property type="entry name" value="BTB DOMAIN-CONTAINING PROTEIN"/>
    <property type="match status" value="1"/>
</dbReference>
<keyword evidence="2" id="KW-0677">Repeat</keyword>
<evidence type="ECO:0000313" key="5">
    <source>
        <dbReference type="RefSeq" id="XP_006815203.1"/>
    </source>
</evidence>
<dbReference type="Proteomes" id="UP000694865">
    <property type="component" value="Unplaced"/>
</dbReference>
<dbReference type="InterPro" id="IPR015915">
    <property type="entry name" value="Kelch-typ_b-propeller"/>
</dbReference>
<protein>
    <submittedName>
        <fullName evidence="5">Kelch-like protein 3-like</fullName>
    </submittedName>
</protein>
<evidence type="ECO:0000259" key="3">
    <source>
        <dbReference type="PROSITE" id="PS50097"/>
    </source>
</evidence>
<dbReference type="SUPFAM" id="SSF54695">
    <property type="entry name" value="POZ domain"/>
    <property type="match status" value="1"/>
</dbReference>
<dbReference type="PROSITE" id="PS50097">
    <property type="entry name" value="BTB"/>
    <property type="match status" value="1"/>
</dbReference>
<feature type="domain" description="BTB" evidence="3">
    <location>
        <begin position="31"/>
        <end position="98"/>
    </location>
</feature>
<dbReference type="PIRSF" id="PIRSF037037">
    <property type="entry name" value="Kelch-like_protein_gigaxonin"/>
    <property type="match status" value="1"/>
</dbReference>
<dbReference type="InterPro" id="IPR011333">
    <property type="entry name" value="SKP1/BTB/POZ_sf"/>
</dbReference>
<dbReference type="InterPro" id="IPR006652">
    <property type="entry name" value="Kelch_1"/>
</dbReference>
<dbReference type="InterPro" id="IPR017096">
    <property type="entry name" value="BTB-kelch_protein"/>
</dbReference>
<dbReference type="InterPro" id="IPR000210">
    <property type="entry name" value="BTB/POZ_dom"/>
</dbReference>
<dbReference type="SUPFAM" id="SSF50965">
    <property type="entry name" value="Galactose oxidase, central domain"/>
    <property type="match status" value="1"/>
</dbReference>
<dbReference type="InterPro" id="IPR011705">
    <property type="entry name" value="BACK"/>
</dbReference>
<dbReference type="InterPro" id="IPR011043">
    <property type="entry name" value="Gal_Oxase/kelch_b-propeller"/>
</dbReference>
<proteinExistence type="predicted"/>